<proteinExistence type="predicted"/>
<accession>A0A0F8XQB9</accession>
<organism evidence="1">
    <name type="scientific">marine sediment metagenome</name>
    <dbReference type="NCBI Taxonomy" id="412755"/>
    <lineage>
        <taxon>unclassified sequences</taxon>
        <taxon>metagenomes</taxon>
        <taxon>ecological metagenomes</taxon>
    </lineage>
</organism>
<name>A0A0F8XQB9_9ZZZZ</name>
<gene>
    <name evidence="1" type="ORF">LCGC14_2916550</name>
</gene>
<dbReference type="EMBL" id="LAZR01057852">
    <property type="protein sequence ID" value="KKK71173.1"/>
    <property type="molecule type" value="Genomic_DNA"/>
</dbReference>
<protein>
    <submittedName>
        <fullName evidence="1">Uncharacterized protein</fullName>
    </submittedName>
</protein>
<feature type="non-terminal residue" evidence="1">
    <location>
        <position position="159"/>
    </location>
</feature>
<sequence>MIDRNSSGERLYKDTGGVKCNIRGMIQREPEWVVSRFNVMEDERDKLKARVDSLEEHGAYAALHALVKEGKARVTELEKEKTAAFNKGMCEGLVKGAEAACEGCREGWPVELVNDEEVHRLPVGHTHNTTQVHGASEIEYPEVEPLGLVSVPALDRPAV</sequence>
<comment type="caution">
    <text evidence="1">The sequence shown here is derived from an EMBL/GenBank/DDBJ whole genome shotgun (WGS) entry which is preliminary data.</text>
</comment>
<dbReference type="AlphaFoldDB" id="A0A0F8XQB9"/>
<reference evidence="1" key="1">
    <citation type="journal article" date="2015" name="Nature">
        <title>Complex archaea that bridge the gap between prokaryotes and eukaryotes.</title>
        <authorList>
            <person name="Spang A."/>
            <person name="Saw J.H."/>
            <person name="Jorgensen S.L."/>
            <person name="Zaremba-Niedzwiedzka K."/>
            <person name="Martijn J."/>
            <person name="Lind A.E."/>
            <person name="van Eijk R."/>
            <person name="Schleper C."/>
            <person name="Guy L."/>
            <person name="Ettema T.J."/>
        </authorList>
    </citation>
    <scope>NUCLEOTIDE SEQUENCE</scope>
</reference>
<evidence type="ECO:0000313" key="1">
    <source>
        <dbReference type="EMBL" id="KKK71173.1"/>
    </source>
</evidence>